<evidence type="ECO:0000313" key="9">
    <source>
        <dbReference type="Proteomes" id="UP000534783"/>
    </source>
</evidence>
<feature type="domain" description="Helicase C-terminal" evidence="7">
    <location>
        <begin position="202"/>
        <end position="375"/>
    </location>
</feature>
<dbReference type="FunFam" id="3.40.50.300:FF:002125">
    <property type="entry name" value="ATP-dependent helicase HrpB"/>
    <property type="match status" value="1"/>
</dbReference>
<dbReference type="Pfam" id="PF00271">
    <property type="entry name" value="Helicase_C"/>
    <property type="match status" value="1"/>
</dbReference>
<dbReference type="GO" id="GO:0005524">
    <property type="term" value="F:ATP binding"/>
    <property type="evidence" value="ECO:0007669"/>
    <property type="project" value="UniProtKB-KW"/>
</dbReference>
<dbReference type="GO" id="GO:0016787">
    <property type="term" value="F:hydrolase activity"/>
    <property type="evidence" value="ECO:0007669"/>
    <property type="project" value="UniProtKB-KW"/>
</dbReference>
<protein>
    <submittedName>
        <fullName evidence="8">ATP-dependent helicase HrpB</fullName>
    </submittedName>
</protein>
<dbReference type="AlphaFoldDB" id="A0A7X6DLK3"/>
<gene>
    <name evidence="8" type="primary">hrpB</name>
    <name evidence="8" type="ORF">MNODULE_00870</name>
</gene>
<evidence type="ECO:0000256" key="4">
    <source>
        <dbReference type="ARBA" id="ARBA00022840"/>
    </source>
</evidence>
<feature type="domain" description="Helicase ATP-binding" evidence="6">
    <location>
        <begin position="14"/>
        <end position="178"/>
    </location>
</feature>
<evidence type="ECO:0000259" key="7">
    <source>
        <dbReference type="PROSITE" id="PS51194"/>
    </source>
</evidence>
<dbReference type="EMBL" id="VTOW01000001">
    <property type="protein sequence ID" value="NKE69304.1"/>
    <property type="molecule type" value="Genomic_DNA"/>
</dbReference>
<dbReference type="Pfam" id="PF04408">
    <property type="entry name" value="WHD_HA2"/>
    <property type="match status" value="1"/>
</dbReference>
<evidence type="ECO:0000259" key="6">
    <source>
        <dbReference type="PROSITE" id="PS51192"/>
    </source>
</evidence>
<proteinExistence type="predicted"/>
<dbReference type="Gene3D" id="3.40.50.300">
    <property type="entry name" value="P-loop containing nucleotide triphosphate hydrolases"/>
    <property type="match status" value="2"/>
</dbReference>
<keyword evidence="2" id="KW-0378">Hydrolase</keyword>
<dbReference type="RefSeq" id="WP_168057616.1">
    <property type="nucleotide sequence ID" value="NZ_VTOW01000001.1"/>
</dbReference>
<dbReference type="SMART" id="SM00847">
    <property type="entry name" value="HA2"/>
    <property type="match status" value="1"/>
</dbReference>
<dbReference type="PROSITE" id="PS51194">
    <property type="entry name" value="HELICASE_CTER"/>
    <property type="match status" value="1"/>
</dbReference>
<dbReference type="PIRSF" id="PIRSF005496">
    <property type="entry name" value="ATP_hel_hrpB"/>
    <property type="match status" value="1"/>
</dbReference>
<evidence type="ECO:0000256" key="2">
    <source>
        <dbReference type="ARBA" id="ARBA00022801"/>
    </source>
</evidence>
<dbReference type="NCBIfam" id="TIGR01970">
    <property type="entry name" value="DEAH_box_HrpB"/>
    <property type="match status" value="1"/>
</dbReference>
<dbReference type="SUPFAM" id="SSF52540">
    <property type="entry name" value="P-loop containing nucleoside triphosphate hydrolases"/>
    <property type="match status" value="1"/>
</dbReference>
<dbReference type="CDD" id="cd17990">
    <property type="entry name" value="DEXHc_HrpB"/>
    <property type="match status" value="1"/>
</dbReference>
<keyword evidence="9" id="KW-1185">Reference proteome</keyword>
<dbReference type="PROSITE" id="PS51192">
    <property type="entry name" value="HELICASE_ATP_BIND_1"/>
    <property type="match status" value="1"/>
</dbReference>
<accession>A0A7X6DLK3</accession>
<evidence type="ECO:0000256" key="5">
    <source>
        <dbReference type="SAM" id="MobiDB-lite"/>
    </source>
</evidence>
<organism evidence="8 9">
    <name type="scientific">Candidatus Manganitrophus noduliformans</name>
    <dbReference type="NCBI Taxonomy" id="2606439"/>
    <lineage>
        <taxon>Bacteria</taxon>
        <taxon>Pseudomonadati</taxon>
        <taxon>Nitrospirota</taxon>
        <taxon>Nitrospiria</taxon>
        <taxon>Candidatus Troglogloeales</taxon>
        <taxon>Candidatus Manganitrophaceae</taxon>
        <taxon>Candidatus Manganitrophus</taxon>
    </lineage>
</organism>
<sequence>MSSLPIDEVLPSLRQALAAHPSAVLQAPPGAGKTTQVPLALRDEPWLKHRSILILEPRRLAARAAAARMAFLLGESVGETVGYRIRFESKVSKKTRIEVLTEGILTRRLQSDPALEGVGLVIFDEFHERHLHADLALALCLDSRRVLREDLKLLVMSATLKGAAVSALLGDAPVVTSQGRSFPVEVRYAPADPEPGNRLPQAVRQAIVQALEHDRGDLLVFLPGAWEIRRTQALLGNLSTQGPQSPVDVYPLYGDLPWEAQDRAIKPSGEGRRKVVLATPIAETSLTIEGIGVVIDAGFARVPEFDPRSGLTRLTTKRISRASAEQRTGRAGRLGPGVCYRLWSEATQRGLMAQPIPEIRAADLAPLALELAQWGVRDAGTLAWLDPPPPSALAQARQLLVQLGAIEEDGSITPSGRAMAPFPMHPRLAHMLDRAEARGLGPLACDIAALLSERDIFIGERRRSTSLVERMEALRAFRKEGKGRAQPSGVDPAACLRVDQAARQYQRLLRSNEPESGKDLEKTGLLLAFAYPDRIAQQRAPGEIRYLLASGRGARLPEHEQRMRLPYLVVASVDAGEVEGAIYLAAAIDVDTLRRELAPEIRTEAVIRWDARQQRVIALGEERLGELLIDSAPLSRPDPEKCLASMLEGIRQLGIAALPWSPEARDWQARVLSLRHWFPEEGWPDPSDAALQERLEEWLGPFLTGITRREHLKRLDLLAALKARLDWNQNRRLEEGAPTHLTVPSGSQLRLEYRPGDSPVLAVKLQEMFGLAETPRVGWGRVPVTLHLLSPARRPIQVTQDLRGFWERTYAEVKKELKGRYPKHPWPDDPWNAPPTARTKRRSS</sequence>
<evidence type="ECO:0000256" key="3">
    <source>
        <dbReference type="ARBA" id="ARBA00022806"/>
    </source>
</evidence>
<dbReference type="InterPro" id="IPR001650">
    <property type="entry name" value="Helicase_C-like"/>
</dbReference>
<dbReference type="InterPro" id="IPR013689">
    <property type="entry name" value="RNA_helicase_ATP-dep_HrpB_C"/>
</dbReference>
<dbReference type="Pfam" id="PF00270">
    <property type="entry name" value="DEAD"/>
    <property type="match status" value="1"/>
</dbReference>
<dbReference type="Gene3D" id="1.20.120.1080">
    <property type="match status" value="1"/>
</dbReference>
<evidence type="ECO:0000256" key="1">
    <source>
        <dbReference type="ARBA" id="ARBA00022741"/>
    </source>
</evidence>
<name>A0A7X6DLK3_9BACT</name>
<feature type="region of interest" description="Disordered" evidence="5">
    <location>
        <begin position="819"/>
        <end position="844"/>
    </location>
</feature>
<dbReference type="InterPro" id="IPR010225">
    <property type="entry name" value="HrpB"/>
</dbReference>
<evidence type="ECO:0000313" key="8">
    <source>
        <dbReference type="EMBL" id="NKE69304.1"/>
    </source>
</evidence>
<keyword evidence="1" id="KW-0547">Nucleotide-binding</keyword>
<comment type="caution">
    <text evidence="8">The sequence shown here is derived from an EMBL/GenBank/DDBJ whole genome shotgun (WGS) entry which is preliminary data.</text>
</comment>
<keyword evidence="3 8" id="KW-0347">Helicase</keyword>
<dbReference type="GO" id="GO:0003676">
    <property type="term" value="F:nucleic acid binding"/>
    <property type="evidence" value="ECO:0007669"/>
    <property type="project" value="InterPro"/>
</dbReference>
<dbReference type="SMART" id="SM00487">
    <property type="entry name" value="DEXDc"/>
    <property type="match status" value="1"/>
</dbReference>
<dbReference type="PANTHER" id="PTHR43519:SF1">
    <property type="entry name" value="ATP-DEPENDENT RNA HELICASE HRPB"/>
    <property type="match status" value="1"/>
</dbReference>
<reference evidence="8 9" key="1">
    <citation type="journal article" date="2020" name="Nature">
        <title>Bacterial chemolithoautotrophy via manganese oxidation.</title>
        <authorList>
            <person name="Yu H."/>
            <person name="Leadbetter J.R."/>
        </authorList>
    </citation>
    <scope>NUCLEOTIDE SEQUENCE [LARGE SCALE GENOMIC DNA]</scope>
    <source>
        <strain evidence="8 9">Mn-1</strain>
    </source>
</reference>
<keyword evidence="4" id="KW-0067">ATP-binding</keyword>
<dbReference type="InterPro" id="IPR014001">
    <property type="entry name" value="Helicase_ATP-bd"/>
</dbReference>
<dbReference type="GO" id="GO:0004386">
    <property type="term" value="F:helicase activity"/>
    <property type="evidence" value="ECO:0007669"/>
    <property type="project" value="UniProtKB-KW"/>
</dbReference>
<dbReference type="InterPro" id="IPR048333">
    <property type="entry name" value="HA2_WH"/>
</dbReference>
<dbReference type="InterPro" id="IPR007502">
    <property type="entry name" value="Helicase-assoc_dom"/>
</dbReference>
<dbReference type="Pfam" id="PF08482">
    <property type="entry name" value="HrpB_C"/>
    <property type="match status" value="1"/>
</dbReference>
<dbReference type="CDD" id="cd18791">
    <property type="entry name" value="SF2_C_RHA"/>
    <property type="match status" value="1"/>
</dbReference>
<dbReference type="InterPro" id="IPR027417">
    <property type="entry name" value="P-loop_NTPase"/>
</dbReference>
<dbReference type="InterPro" id="IPR049614">
    <property type="entry name" value="HrpB_DEXH"/>
</dbReference>
<dbReference type="Proteomes" id="UP000534783">
    <property type="component" value="Unassembled WGS sequence"/>
</dbReference>
<dbReference type="PANTHER" id="PTHR43519">
    <property type="entry name" value="ATP-DEPENDENT RNA HELICASE HRPB"/>
    <property type="match status" value="1"/>
</dbReference>
<dbReference type="InterPro" id="IPR011545">
    <property type="entry name" value="DEAD/DEAH_box_helicase_dom"/>
</dbReference>
<dbReference type="SMART" id="SM00490">
    <property type="entry name" value="HELICc"/>
    <property type="match status" value="1"/>
</dbReference>